<protein>
    <recommendedName>
        <fullName evidence="4">DUF2490 domain-containing protein</fullName>
    </recommendedName>
</protein>
<evidence type="ECO:0000256" key="1">
    <source>
        <dbReference type="SAM" id="SignalP"/>
    </source>
</evidence>
<keyword evidence="3" id="KW-1185">Reference proteome</keyword>
<reference evidence="2 3" key="1">
    <citation type="submission" date="2016-07" db="EMBL/GenBank/DDBJ databases">
        <title>Genome analysis of Sphingobacterium siyangense T12B17.</title>
        <authorList>
            <person name="Xu D."/>
            <person name="Su Y."/>
            <person name="Zheng S."/>
        </authorList>
    </citation>
    <scope>NUCLEOTIDE SEQUENCE [LARGE SCALE GENOMIC DNA]</scope>
    <source>
        <strain evidence="2 3">T12B17</strain>
    </source>
</reference>
<feature type="chain" id="PRO_5019530898" description="DUF2490 domain-containing protein" evidence="1">
    <location>
        <begin position="26"/>
        <end position="268"/>
    </location>
</feature>
<dbReference type="Proteomes" id="UP000286402">
    <property type="component" value="Unassembled WGS sequence"/>
</dbReference>
<gene>
    <name evidence="2" type="ORF">BCY89_01540</name>
</gene>
<dbReference type="EMBL" id="MCAQ01000001">
    <property type="protein sequence ID" value="RKF42194.1"/>
    <property type="molecule type" value="Genomic_DNA"/>
</dbReference>
<keyword evidence="1" id="KW-0732">Signal</keyword>
<name>A0A420GAJ5_9SPHI</name>
<feature type="signal peptide" evidence="1">
    <location>
        <begin position="1"/>
        <end position="25"/>
    </location>
</feature>
<proteinExistence type="predicted"/>
<accession>A0A420GAJ5</accession>
<evidence type="ECO:0000313" key="2">
    <source>
        <dbReference type="EMBL" id="RKF42194.1"/>
    </source>
</evidence>
<evidence type="ECO:0008006" key="4">
    <source>
        <dbReference type="Google" id="ProtNLM"/>
    </source>
</evidence>
<dbReference type="AlphaFoldDB" id="A0A420GAJ5"/>
<organism evidence="2 3">
    <name type="scientific">Sphingobacterium siyangense</name>
    <dbReference type="NCBI Taxonomy" id="459529"/>
    <lineage>
        <taxon>Bacteria</taxon>
        <taxon>Pseudomonadati</taxon>
        <taxon>Bacteroidota</taxon>
        <taxon>Sphingobacteriia</taxon>
        <taxon>Sphingobacteriales</taxon>
        <taxon>Sphingobacteriaceae</taxon>
        <taxon>Sphingobacterium</taxon>
    </lineage>
</organism>
<sequence>MFKFRLIKLFPIMLLLGIHVNTAYAQVSPPGLGKARTASWSVLGLRRKLDSAGTKEALTYIGLGTKSTPDDSNPFHKQAIWVLNHEVYHKFAKNQQYSYALSYRRQNVYDEAAPYHNEGVEQEFRLYGRYAYTFTLNDRLKWKNTLRQEFRKFFTADFQKTEENFQFRTRLKSQLNFKISAKNKQELALSAEGLFAISKLYEPASAWSSFAYKETRLGFYYMTDIPKTPLRLDLGYMNDLIKGYDKVDFGVHYLAVDLIWNLPYSKKH</sequence>
<dbReference type="RefSeq" id="WP_120332585.1">
    <property type="nucleotide sequence ID" value="NZ_MCAQ01000001.1"/>
</dbReference>
<evidence type="ECO:0000313" key="3">
    <source>
        <dbReference type="Proteomes" id="UP000286402"/>
    </source>
</evidence>
<comment type="caution">
    <text evidence="2">The sequence shown here is derived from an EMBL/GenBank/DDBJ whole genome shotgun (WGS) entry which is preliminary data.</text>
</comment>